<dbReference type="CDD" id="cd06818">
    <property type="entry name" value="PLPDE_III_cryptic_DSD"/>
    <property type="match status" value="1"/>
</dbReference>
<dbReference type="InterPro" id="IPR042208">
    <property type="entry name" value="D-ser_dehydrat-like_sf"/>
</dbReference>
<keyword evidence="2" id="KW-0456">Lyase</keyword>
<evidence type="ECO:0000313" key="5">
    <source>
        <dbReference type="EMBL" id="PSW26110.1"/>
    </source>
</evidence>
<dbReference type="InterPro" id="IPR026956">
    <property type="entry name" value="D-ser_dehydrat-like_dom"/>
</dbReference>
<dbReference type="InterPro" id="IPR029066">
    <property type="entry name" value="PLP-binding_barrel"/>
</dbReference>
<accession>A0A0J8XTM6</accession>
<dbReference type="SUPFAM" id="SSF51419">
    <property type="entry name" value="PLP-binding barrel"/>
    <property type="match status" value="1"/>
</dbReference>
<reference evidence="5 6" key="1">
    <citation type="submission" date="2018-01" db="EMBL/GenBank/DDBJ databases">
        <title>Whole genome sequencing of Histamine producing bacteria.</title>
        <authorList>
            <person name="Butler K."/>
        </authorList>
    </citation>
    <scope>NUCLEOTIDE SEQUENCE [LARGE SCALE GENOMIC DNA]</scope>
    <source>
        <strain evidence="5 6">DSM 24669</strain>
    </source>
</reference>
<feature type="region of interest" description="Disordered" evidence="3">
    <location>
        <begin position="1"/>
        <end position="27"/>
    </location>
</feature>
<keyword evidence="6" id="KW-1185">Reference proteome</keyword>
<feature type="compositionally biased region" description="Basic residues" evidence="3">
    <location>
        <begin position="1"/>
        <end position="22"/>
    </location>
</feature>
<name>A0A0J8XTM6_9GAMM</name>
<dbReference type="EMBL" id="PYLZ01000002">
    <property type="protein sequence ID" value="PSW26110.1"/>
    <property type="molecule type" value="Genomic_DNA"/>
</dbReference>
<dbReference type="Gene3D" id="3.20.20.10">
    <property type="entry name" value="Alanine racemase"/>
    <property type="match status" value="1"/>
</dbReference>
<evidence type="ECO:0000256" key="3">
    <source>
        <dbReference type="SAM" id="MobiDB-lite"/>
    </source>
</evidence>
<dbReference type="SMART" id="SM01119">
    <property type="entry name" value="D-ser_dehydrat"/>
    <property type="match status" value="1"/>
</dbReference>
<dbReference type="GO" id="GO:0016829">
    <property type="term" value="F:lyase activity"/>
    <property type="evidence" value="ECO:0007669"/>
    <property type="project" value="UniProtKB-KW"/>
</dbReference>
<feature type="domain" description="D-serine dehydratase-like" evidence="4">
    <location>
        <begin position="314"/>
        <end position="410"/>
    </location>
</feature>
<dbReference type="Proteomes" id="UP000240481">
    <property type="component" value="Unassembled WGS sequence"/>
</dbReference>
<comment type="similarity">
    <text evidence="1">Belongs to the DSD1 family.</text>
</comment>
<dbReference type="STRING" id="680026.AB733_22310"/>
<dbReference type="InterPro" id="IPR001608">
    <property type="entry name" value="Ala_racemase_N"/>
</dbReference>
<evidence type="ECO:0000256" key="2">
    <source>
        <dbReference type="ARBA" id="ARBA00023239"/>
    </source>
</evidence>
<gene>
    <name evidence="5" type="ORF">C9I94_06090</name>
</gene>
<dbReference type="InterPro" id="IPR051466">
    <property type="entry name" value="D-amino_acid_metab_enzyme"/>
</dbReference>
<evidence type="ECO:0000256" key="1">
    <source>
        <dbReference type="ARBA" id="ARBA00005323"/>
    </source>
</evidence>
<dbReference type="AlphaFoldDB" id="A0A0J8XTM6"/>
<dbReference type="PANTHER" id="PTHR28004">
    <property type="entry name" value="ZGC:162816-RELATED"/>
    <property type="match status" value="1"/>
</dbReference>
<evidence type="ECO:0000259" key="4">
    <source>
        <dbReference type="SMART" id="SM01119"/>
    </source>
</evidence>
<dbReference type="PANTHER" id="PTHR28004:SF8">
    <property type="entry name" value="D-SERINE DEAMINASE"/>
    <property type="match status" value="1"/>
</dbReference>
<dbReference type="Pfam" id="PF14031">
    <property type="entry name" value="D-ser_dehydrat"/>
    <property type="match status" value="1"/>
</dbReference>
<dbReference type="Pfam" id="PF01168">
    <property type="entry name" value="Ala_racemase_N"/>
    <property type="match status" value="1"/>
</dbReference>
<protein>
    <submittedName>
        <fullName evidence="5">Amino acid deaminase</fullName>
    </submittedName>
</protein>
<comment type="caution">
    <text evidence="5">The sequence shown here is derived from an EMBL/GenBank/DDBJ whole genome shotgun (WGS) entry which is preliminary data.</text>
</comment>
<dbReference type="RefSeq" id="WP_048900767.1">
    <property type="nucleotide sequence ID" value="NZ_AP024852.1"/>
</dbReference>
<sequence>MTTTNKKHVSKYQDKHHKKFPKGTKGVWVNEKSDGKYQLTNEEISLPAAVIKQSAIDNNQQWMQHFANHHNVKLSPHGKTTMSPALFEQQLDAGAWGITIASAPHAEVAVEAGARNIMIANQLVGKANMAMVANLLATYDVTIYSCVDSTANAQQLNDFFASHNQTLHVLIEFGIEGGRCGCRTETEVHALAEFIAQCPALKLAGIEVYEGVIHGESAEQDIRDFLATTVKLTETLKEKALIEGTPIVTGAGSAWYDVVAESFAACQHLTPIIRPGCYLIHDTGIYQDAQSNVMKRAQTNQGYACELGGDLQSALEVWAYVLSRPEPNKAVIGLGKRDVAFDAGLPSVEHVYRNGEKRAIEGLTATAVMDQHMFMAVEEGCDLQVGDIIGFSTSHPCLTFDKWKYICVADEDHVVERFIETCF</sequence>
<evidence type="ECO:0000313" key="6">
    <source>
        <dbReference type="Proteomes" id="UP000240481"/>
    </source>
</evidence>
<proteinExistence type="inferred from homology"/>
<organism evidence="5 6">
    <name type="scientific">Photobacterium swingsii</name>
    <dbReference type="NCBI Taxonomy" id="680026"/>
    <lineage>
        <taxon>Bacteria</taxon>
        <taxon>Pseudomonadati</taxon>
        <taxon>Pseudomonadota</taxon>
        <taxon>Gammaproteobacteria</taxon>
        <taxon>Vibrionales</taxon>
        <taxon>Vibrionaceae</taxon>
        <taxon>Photobacterium</taxon>
    </lineage>
</organism>
<dbReference type="OrthoDB" id="9811417at2"/>
<dbReference type="Gene3D" id="2.40.37.20">
    <property type="entry name" value="D-serine dehydratase-like domain"/>
    <property type="match status" value="1"/>
</dbReference>